<reference evidence="3" key="1">
    <citation type="journal article" date="2019" name="Int. J. Syst. Evol. Microbiol.">
        <title>The Global Catalogue of Microorganisms (GCM) 10K type strain sequencing project: providing services to taxonomists for standard genome sequencing and annotation.</title>
        <authorList>
            <consortium name="The Broad Institute Genomics Platform"/>
            <consortium name="The Broad Institute Genome Sequencing Center for Infectious Disease"/>
            <person name="Wu L."/>
            <person name="Ma J."/>
        </authorList>
    </citation>
    <scope>NUCLEOTIDE SEQUENCE [LARGE SCALE GENOMIC DNA]</scope>
    <source>
        <strain evidence="3">JCM 14307</strain>
    </source>
</reference>
<dbReference type="RefSeq" id="WP_344144036.1">
    <property type="nucleotide sequence ID" value="NZ_BAAANF010000001.1"/>
</dbReference>
<evidence type="ECO:0000259" key="1">
    <source>
        <dbReference type="Pfam" id="PF01636"/>
    </source>
</evidence>
<dbReference type="Gene3D" id="3.30.200.20">
    <property type="entry name" value="Phosphorylase Kinase, domain 1"/>
    <property type="match status" value="1"/>
</dbReference>
<comment type="caution">
    <text evidence="2">The sequence shown here is derived from an EMBL/GenBank/DDBJ whole genome shotgun (WGS) entry which is preliminary data.</text>
</comment>
<feature type="domain" description="Aminoglycoside phosphotransferase" evidence="1">
    <location>
        <begin position="31"/>
        <end position="249"/>
    </location>
</feature>
<dbReference type="Proteomes" id="UP001500280">
    <property type="component" value="Unassembled WGS sequence"/>
</dbReference>
<evidence type="ECO:0000313" key="3">
    <source>
        <dbReference type="Proteomes" id="UP001500280"/>
    </source>
</evidence>
<dbReference type="InterPro" id="IPR002575">
    <property type="entry name" value="Aminoglycoside_PTrfase"/>
</dbReference>
<dbReference type="PANTHER" id="PTHR21310:SF15">
    <property type="entry name" value="AMINOGLYCOSIDE PHOSPHOTRANSFERASE DOMAIN-CONTAINING PROTEIN"/>
    <property type="match status" value="1"/>
</dbReference>
<dbReference type="EMBL" id="BAAANF010000001">
    <property type="protein sequence ID" value="GAA1663778.1"/>
    <property type="molecule type" value="Genomic_DNA"/>
</dbReference>
<sequence>MSRRPSPRPLDPAYVTTLLTSAGRNPAALTTVTELADGTYNSVYLLNHADGDLVLKIAPTGPGLTHEQDLIQTEAIFYRAAQGKAPVPEVVHSGTDFLLMTALPGVTLNSVSADRAQYRRELGGIVSSLHEVTGTAGFGYPQRGLKDSWSKAFLGMFDDLLADAARYDVALPPKVSRQLVTDRIALLDSVRVPRLIHFDLWDGNILVEDGRVTGLIDGERAFWGDPVAEFVSLTLFSDVDTDLITGYGADINRERLSLYRVYLYLIMLIEGTPRGYTGPDHEGLVKLVERHLAKELAAL</sequence>
<dbReference type="Gene3D" id="3.90.1200.10">
    <property type="match status" value="1"/>
</dbReference>
<dbReference type="SUPFAM" id="SSF56112">
    <property type="entry name" value="Protein kinase-like (PK-like)"/>
    <property type="match status" value="1"/>
</dbReference>
<proteinExistence type="predicted"/>
<protein>
    <submittedName>
        <fullName evidence="2">Aminoglycoside phosphotransferase family protein</fullName>
    </submittedName>
</protein>
<organism evidence="2 3">
    <name type="scientific">Kribbella yunnanensis</name>
    <dbReference type="NCBI Taxonomy" id="190194"/>
    <lineage>
        <taxon>Bacteria</taxon>
        <taxon>Bacillati</taxon>
        <taxon>Actinomycetota</taxon>
        <taxon>Actinomycetes</taxon>
        <taxon>Propionibacteriales</taxon>
        <taxon>Kribbellaceae</taxon>
        <taxon>Kribbella</taxon>
    </lineage>
</organism>
<dbReference type="Pfam" id="PF01636">
    <property type="entry name" value="APH"/>
    <property type="match status" value="1"/>
</dbReference>
<gene>
    <name evidence="2" type="ORF">GCM10009745_01810</name>
</gene>
<dbReference type="InterPro" id="IPR051678">
    <property type="entry name" value="AGP_Transferase"/>
</dbReference>
<dbReference type="InterPro" id="IPR011009">
    <property type="entry name" value="Kinase-like_dom_sf"/>
</dbReference>
<dbReference type="PANTHER" id="PTHR21310">
    <property type="entry name" value="AMINOGLYCOSIDE PHOSPHOTRANSFERASE-RELATED-RELATED"/>
    <property type="match status" value="1"/>
</dbReference>
<accession>A0ABP4RZD8</accession>
<keyword evidence="3" id="KW-1185">Reference proteome</keyword>
<name>A0ABP4RZD8_9ACTN</name>
<evidence type="ECO:0000313" key="2">
    <source>
        <dbReference type="EMBL" id="GAA1663778.1"/>
    </source>
</evidence>